<feature type="transmembrane region" description="Helical" evidence="1">
    <location>
        <begin position="84"/>
        <end position="106"/>
    </location>
</feature>
<dbReference type="Pfam" id="PF01345">
    <property type="entry name" value="DUF11"/>
    <property type="match status" value="1"/>
</dbReference>
<reference evidence="4" key="1">
    <citation type="submission" date="2017-09" db="EMBL/GenBank/DDBJ databases">
        <title>Depth-based differentiation of microbial function through sediment-hosted aquifers and enrichment of novel symbionts in the deep terrestrial subsurface.</title>
        <authorList>
            <person name="Probst A.J."/>
            <person name="Ladd B."/>
            <person name="Jarett J.K."/>
            <person name="Geller-Mcgrath D.E."/>
            <person name="Sieber C.M.K."/>
            <person name="Emerson J.B."/>
            <person name="Anantharaman K."/>
            <person name="Thomas B.C."/>
            <person name="Malmstrom R."/>
            <person name="Stieglmeier M."/>
            <person name="Klingl A."/>
            <person name="Woyke T."/>
            <person name="Ryan C.M."/>
            <person name="Banfield J.F."/>
        </authorList>
    </citation>
    <scope>NUCLEOTIDE SEQUENCE [LARGE SCALE GENOMIC DNA]</scope>
</reference>
<gene>
    <name evidence="3" type="ORF">COT93_01295</name>
</gene>
<keyword evidence="1" id="KW-1133">Transmembrane helix</keyword>
<dbReference type="InterPro" id="IPR001434">
    <property type="entry name" value="OmcB-like_DUF11"/>
</dbReference>
<keyword evidence="1" id="KW-0472">Membrane</keyword>
<evidence type="ECO:0000313" key="3">
    <source>
        <dbReference type="EMBL" id="PIR95648.1"/>
    </source>
</evidence>
<evidence type="ECO:0000259" key="2">
    <source>
        <dbReference type="Pfam" id="PF01345"/>
    </source>
</evidence>
<dbReference type="AlphaFoldDB" id="A0A2H0V975"/>
<comment type="caution">
    <text evidence="3">The sequence shown here is derived from an EMBL/GenBank/DDBJ whole genome shotgun (WGS) entry which is preliminary data.</text>
</comment>
<protein>
    <recommendedName>
        <fullName evidence="2">DUF11 domain-containing protein</fullName>
    </recommendedName>
</protein>
<dbReference type="EMBL" id="PFAL01000013">
    <property type="protein sequence ID" value="PIR95648.1"/>
    <property type="molecule type" value="Genomic_DNA"/>
</dbReference>
<dbReference type="Proteomes" id="UP000229972">
    <property type="component" value="Unassembled WGS sequence"/>
</dbReference>
<feature type="domain" description="DUF11" evidence="2">
    <location>
        <begin position="123"/>
        <end position="194"/>
    </location>
</feature>
<keyword evidence="1" id="KW-0812">Transmembrane</keyword>
<name>A0A2H0V975_9BACT</name>
<accession>A0A2H0V975</accession>
<proteinExistence type="predicted"/>
<sequence>MSKIKKIKRVLRVGRAVDSSLSSFVERPVPSETEVAVFERVMKREVHEQEVDSNLAEIYSGKNGAKINVQKMNVKKRLGFFGRLLRRLVLLLIVVGAGYLLYWYGWSGTNNVNGLELQVKAPDKILAGEEFSYEITYYNPTKYSLSQVHLELQYPDSFIITSASPAATSGNYGWNLSDMAPGASATLTVTGRLIAPPDSVAVIFSRLSYLPSGLTSEFKKESSASTILSGPGFQVDLNYSATAFINQDNDMGLVIYNIEDNRLGDFNISFSVPADASASVVTSDTSVDASATSTKKLTVTKIGGASWQVSGLSQEMGRQEIPLTYRVKQKANNLEIKVRLEKKLEDGQSYTFWEKSLKPELVNSDLNLTMLLNDSKNDGDLNSGQSLNYSLTYVNHGINTFKDVVIMAVLKGEMLNWESLADVNKGDVQSNSIIWTKNEIPALAEIKPGAEGAIDFSLKLRSFQDSDIAKDLTLVSYGQYGINNQVAKSHDNISNTVTSRLNSDLSLQEEIRYFNSDNIPVGSGPLPPEVGVQTSFKVYWTVKNNLHELSETRVVFTLPSYVSWNNNNMTNVGSLYYDEASRQVIWEIGRLPVSVYRVDAEFGISIIPSDNDRNKILILSPGSIVSALDTETKGTITKKITSKTTKLEDDDIANLSNSGVVR</sequence>
<evidence type="ECO:0000313" key="4">
    <source>
        <dbReference type="Proteomes" id="UP000229972"/>
    </source>
</evidence>
<organism evidence="3 4">
    <name type="scientific">Candidatus Falkowbacteria bacterium CG10_big_fil_rev_8_21_14_0_10_37_18</name>
    <dbReference type="NCBI Taxonomy" id="1974562"/>
    <lineage>
        <taxon>Bacteria</taxon>
        <taxon>Candidatus Falkowiibacteriota</taxon>
    </lineage>
</organism>
<evidence type="ECO:0000256" key="1">
    <source>
        <dbReference type="SAM" id="Phobius"/>
    </source>
</evidence>